<feature type="region of interest" description="Disordered" evidence="1">
    <location>
        <begin position="837"/>
        <end position="874"/>
    </location>
</feature>
<accession>A0A9D1HQQ5</accession>
<feature type="compositionally biased region" description="Acidic residues" evidence="1">
    <location>
        <begin position="853"/>
        <end position="865"/>
    </location>
</feature>
<dbReference type="AlphaFoldDB" id="A0A9D1HQQ5"/>
<dbReference type="GO" id="GO:0016747">
    <property type="term" value="F:acyltransferase activity, transferring groups other than amino-acyl groups"/>
    <property type="evidence" value="ECO:0007669"/>
    <property type="project" value="TreeGrafter"/>
</dbReference>
<evidence type="ECO:0000256" key="3">
    <source>
        <dbReference type="SAM" id="SignalP"/>
    </source>
</evidence>
<comment type="caution">
    <text evidence="4">The sequence shown here is derived from an EMBL/GenBank/DDBJ whole genome shotgun (WGS) entry which is preliminary data.</text>
</comment>
<organism evidence="4 5">
    <name type="scientific">Candidatus Fimiplasma intestinipullorum</name>
    <dbReference type="NCBI Taxonomy" id="2840825"/>
    <lineage>
        <taxon>Bacteria</taxon>
        <taxon>Bacillati</taxon>
        <taxon>Bacillota</taxon>
        <taxon>Clostridia</taxon>
        <taxon>Eubacteriales</taxon>
        <taxon>Candidatus Fimiplasma</taxon>
    </lineage>
</organism>
<sequence length="911" mass="100721">MKGQRMFLAAAMAFSLIVPGPMTTMVAQAEEKTDYKPGVTVEANQNPDWKAPYQATFVYDPDENGKTIESIELVGGFFWYKPEEVGNYQASGDNSNIPVYSAYEWEPGMFVANMVTNEADTPVYQMTDEDNDGDYEITIPLEGNLYFYDYKIQYEGEAEPVTVKDPANLPEATPGSGSDAGHSLVYVGDPTNTSDGQEYIYARNDQKGKVEWKPYTGADGKTQYLGVYTPYGYDSSKTYKTIYVSHGGGGNENEWMTIGAIPNIMDNLVADGLTEPAVVVTMNNTYYGWDKDSIQKNILECIIPFVEANYSVSKNANDRAFCGLSAGSQVTNDLAMTSANQFGYFGSFSGGSSNKSAKDYDVDQLNKDVLYITAGNLDMAYNNNIGNSVKDFTAFYDSIGVEYDFDLLKGAHDWFVWRESFTNFAKDYLWTNSEPDYEEEITNTPSNYKAGVTVEENTEDEYVADYQLSFVYEDKDERNAISVSVTGNFQFYDPNEEVIQNYTGKNDVTSATTYSVYDYQEGMFNTGYPVGTSISPYEMTQTEDERFEITLPVPGNLYYYDYVVTYDDGSTVTIKDPANMPIANETNGHDAGHSLVYVGNAENTTAGQEYIYARKDTAKGSYRFVTYKAVDGTDQPLGIYLPANYDESKTYKTIYVSHGGGGQENEWMTIGAVPNIMDNLIADKEVAEAIVVTMDNTYFSWNYDDIKKNLMDNIIPYIEANYSVSTEAEDRAFCGLSMGGLTTTSIYATLSDQFGYLGIWSATDASMIENMTHDGDEPTLFLAAGKVDFGKAGFAGLKEALDQAGVAYTYEESLGAHDWGVWRDLFTRFAKNYLWDAESEPTPTPDPGTETPDPSDPDVTVDDPSDSTTATDTVQTGDNTSITIYVAGASMALIAIVVGIVIKKKKSAILK</sequence>
<dbReference type="PANTHER" id="PTHR48098:SF1">
    <property type="entry name" value="DIACYLGLYCEROL ACYLTRANSFERASE_MYCOLYLTRANSFERASE AG85A"/>
    <property type="match status" value="1"/>
</dbReference>
<dbReference type="InterPro" id="IPR050583">
    <property type="entry name" value="Mycobacterial_A85_antigen"/>
</dbReference>
<dbReference type="InterPro" id="IPR029058">
    <property type="entry name" value="AB_hydrolase_fold"/>
</dbReference>
<protein>
    <submittedName>
        <fullName evidence="4">LPXTG cell wall anchor domain-containing protein</fullName>
    </submittedName>
</protein>
<gene>
    <name evidence="4" type="ORF">IAD15_06860</name>
</gene>
<dbReference type="SUPFAM" id="SSF53474">
    <property type="entry name" value="alpha/beta-Hydrolases"/>
    <property type="match status" value="2"/>
</dbReference>
<name>A0A9D1HQQ5_9FIRM</name>
<feature type="transmembrane region" description="Helical" evidence="2">
    <location>
        <begin position="882"/>
        <end position="902"/>
    </location>
</feature>
<dbReference type="Pfam" id="PF00756">
    <property type="entry name" value="Esterase"/>
    <property type="match status" value="2"/>
</dbReference>
<keyword evidence="2" id="KW-0472">Membrane</keyword>
<proteinExistence type="predicted"/>
<keyword evidence="2" id="KW-0812">Transmembrane</keyword>
<dbReference type="Proteomes" id="UP000824175">
    <property type="component" value="Unassembled WGS sequence"/>
</dbReference>
<dbReference type="Gene3D" id="3.40.50.1820">
    <property type="entry name" value="alpha/beta hydrolase"/>
    <property type="match status" value="2"/>
</dbReference>
<feature type="chain" id="PRO_5038468781" evidence="3">
    <location>
        <begin position="30"/>
        <end position="911"/>
    </location>
</feature>
<dbReference type="PANTHER" id="PTHR48098">
    <property type="entry name" value="ENTEROCHELIN ESTERASE-RELATED"/>
    <property type="match status" value="1"/>
</dbReference>
<dbReference type="EMBL" id="DVMJ01000057">
    <property type="protein sequence ID" value="HIU13774.1"/>
    <property type="molecule type" value="Genomic_DNA"/>
</dbReference>
<feature type="signal peptide" evidence="3">
    <location>
        <begin position="1"/>
        <end position="29"/>
    </location>
</feature>
<keyword evidence="2" id="KW-1133">Transmembrane helix</keyword>
<evidence type="ECO:0000256" key="1">
    <source>
        <dbReference type="SAM" id="MobiDB-lite"/>
    </source>
</evidence>
<evidence type="ECO:0000313" key="4">
    <source>
        <dbReference type="EMBL" id="HIU13774.1"/>
    </source>
</evidence>
<dbReference type="NCBIfam" id="TIGR01167">
    <property type="entry name" value="LPXTG_anchor"/>
    <property type="match status" value="1"/>
</dbReference>
<reference evidence="4" key="1">
    <citation type="submission" date="2020-10" db="EMBL/GenBank/DDBJ databases">
        <authorList>
            <person name="Gilroy R."/>
        </authorList>
    </citation>
    <scope>NUCLEOTIDE SEQUENCE</scope>
    <source>
        <strain evidence="4">CHK195-11698</strain>
    </source>
</reference>
<evidence type="ECO:0000313" key="5">
    <source>
        <dbReference type="Proteomes" id="UP000824175"/>
    </source>
</evidence>
<reference evidence="4" key="2">
    <citation type="journal article" date="2021" name="PeerJ">
        <title>Extensive microbial diversity within the chicken gut microbiome revealed by metagenomics and culture.</title>
        <authorList>
            <person name="Gilroy R."/>
            <person name="Ravi A."/>
            <person name="Getino M."/>
            <person name="Pursley I."/>
            <person name="Horton D.L."/>
            <person name="Alikhan N.F."/>
            <person name="Baker D."/>
            <person name="Gharbi K."/>
            <person name="Hall N."/>
            <person name="Watson M."/>
            <person name="Adriaenssens E.M."/>
            <person name="Foster-Nyarko E."/>
            <person name="Jarju S."/>
            <person name="Secka A."/>
            <person name="Antonio M."/>
            <person name="Oren A."/>
            <person name="Chaudhuri R.R."/>
            <person name="La Ragione R."/>
            <person name="Hildebrand F."/>
            <person name="Pallen M.J."/>
        </authorList>
    </citation>
    <scope>NUCLEOTIDE SEQUENCE</scope>
    <source>
        <strain evidence="4">CHK195-11698</strain>
    </source>
</reference>
<evidence type="ECO:0000256" key="2">
    <source>
        <dbReference type="SAM" id="Phobius"/>
    </source>
</evidence>
<keyword evidence="3" id="KW-0732">Signal</keyword>
<dbReference type="InterPro" id="IPR000801">
    <property type="entry name" value="Esterase-like"/>
</dbReference>